<dbReference type="PANTHER" id="PTHR43161">
    <property type="entry name" value="SORBITOL DEHYDROGENASE"/>
    <property type="match status" value="1"/>
</dbReference>
<comment type="caution">
    <text evidence="8">The sequence shown here is derived from an EMBL/GenBank/DDBJ whole genome shotgun (WGS) entry which is preliminary data.</text>
</comment>
<dbReference type="GO" id="GO:0008270">
    <property type="term" value="F:zinc ion binding"/>
    <property type="evidence" value="ECO:0007669"/>
    <property type="project" value="InterPro"/>
</dbReference>
<dbReference type="AlphaFoldDB" id="A0A2N3R8V1"/>
<evidence type="ECO:0000256" key="2">
    <source>
        <dbReference type="ARBA" id="ARBA00008072"/>
    </source>
</evidence>
<evidence type="ECO:0000313" key="9">
    <source>
        <dbReference type="Proteomes" id="UP000233731"/>
    </source>
</evidence>
<feature type="domain" description="Enoyl reductase (ER)" evidence="7">
    <location>
        <begin position="10"/>
        <end position="335"/>
    </location>
</feature>
<dbReference type="GO" id="GO:0016616">
    <property type="term" value="F:oxidoreductase activity, acting on the CH-OH group of donors, NAD or NADP as acceptor"/>
    <property type="evidence" value="ECO:0007669"/>
    <property type="project" value="InterPro"/>
</dbReference>
<dbReference type="InterPro" id="IPR002328">
    <property type="entry name" value="ADH_Zn_CS"/>
</dbReference>
<dbReference type="EMBL" id="PCHJ01000018">
    <property type="protein sequence ID" value="PKV08201.1"/>
    <property type="molecule type" value="Genomic_DNA"/>
</dbReference>
<keyword evidence="5" id="KW-0560">Oxidoreductase</keyword>
<dbReference type="SUPFAM" id="SSF50129">
    <property type="entry name" value="GroES-like"/>
    <property type="match status" value="1"/>
</dbReference>
<dbReference type="Gene3D" id="3.90.180.10">
    <property type="entry name" value="Medium-chain alcohol dehydrogenases, catalytic domain"/>
    <property type="match status" value="1"/>
</dbReference>
<accession>A0A2N3R8V1</accession>
<evidence type="ECO:0000313" key="8">
    <source>
        <dbReference type="EMBL" id="PKV08201.1"/>
    </source>
</evidence>
<proteinExistence type="inferred from homology"/>
<evidence type="ECO:0000256" key="5">
    <source>
        <dbReference type="ARBA" id="ARBA00023002"/>
    </source>
</evidence>
<comment type="cofactor">
    <cofactor evidence="1 6">
        <name>Zn(2+)</name>
        <dbReference type="ChEBI" id="CHEBI:29105"/>
    </cofactor>
</comment>
<dbReference type="PROSITE" id="PS00059">
    <property type="entry name" value="ADH_ZINC"/>
    <property type="match status" value="1"/>
</dbReference>
<dbReference type="Gene3D" id="3.40.50.720">
    <property type="entry name" value="NAD(P)-binding Rossmann-like Domain"/>
    <property type="match status" value="1"/>
</dbReference>
<keyword evidence="4 6" id="KW-0862">Zinc</keyword>
<evidence type="ECO:0000256" key="3">
    <source>
        <dbReference type="ARBA" id="ARBA00022723"/>
    </source>
</evidence>
<dbReference type="InterPro" id="IPR045306">
    <property type="entry name" value="SDH-like"/>
</dbReference>
<name>A0A2N3R8V1_9BIFI</name>
<protein>
    <submittedName>
        <fullName evidence="8">Xylitol (Sorbitol) dehydrogenase</fullName>
    </submittedName>
</protein>
<keyword evidence="3 6" id="KW-0479">Metal-binding</keyword>
<evidence type="ECO:0000256" key="4">
    <source>
        <dbReference type="ARBA" id="ARBA00022833"/>
    </source>
</evidence>
<dbReference type="InterPro" id="IPR036291">
    <property type="entry name" value="NAD(P)-bd_dom_sf"/>
</dbReference>
<dbReference type="SUPFAM" id="SSF51735">
    <property type="entry name" value="NAD(P)-binding Rossmann-fold domains"/>
    <property type="match status" value="1"/>
</dbReference>
<dbReference type="InterPro" id="IPR013154">
    <property type="entry name" value="ADH-like_N"/>
</dbReference>
<dbReference type="Pfam" id="PF08240">
    <property type="entry name" value="ADH_N"/>
    <property type="match status" value="1"/>
</dbReference>
<organism evidence="8 9">
    <name type="scientific">Bifidobacterium asteroides</name>
    <dbReference type="NCBI Taxonomy" id="1684"/>
    <lineage>
        <taxon>Bacteria</taxon>
        <taxon>Bacillati</taxon>
        <taxon>Actinomycetota</taxon>
        <taxon>Actinomycetes</taxon>
        <taxon>Bifidobacteriales</taxon>
        <taxon>Bifidobacteriaceae</taxon>
        <taxon>Bifidobacterium</taxon>
    </lineage>
</organism>
<evidence type="ECO:0000256" key="1">
    <source>
        <dbReference type="ARBA" id="ARBA00001947"/>
    </source>
</evidence>
<gene>
    <name evidence="8" type="ORF">CQR44_1558</name>
</gene>
<reference evidence="8 9" key="1">
    <citation type="submission" date="2017-10" db="EMBL/GenBank/DDBJ databases">
        <title>Bifidobacterium genomics.</title>
        <authorList>
            <person name="Lugli G.A."/>
            <person name="Milani C."/>
            <person name="Mancabelli L."/>
        </authorList>
    </citation>
    <scope>NUCLEOTIDE SEQUENCE [LARGE SCALE GENOMIC DNA]</scope>
    <source>
        <strain evidence="8 9">1460B</strain>
    </source>
</reference>
<dbReference type="PANTHER" id="PTHR43161:SF9">
    <property type="entry name" value="SORBITOL DEHYDROGENASE"/>
    <property type="match status" value="1"/>
</dbReference>
<evidence type="ECO:0000259" key="7">
    <source>
        <dbReference type="SMART" id="SM00829"/>
    </source>
</evidence>
<comment type="similarity">
    <text evidence="2 6">Belongs to the zinc-containing alcohol dehydrogenase family.</text>
</comment>
<dbReference type="CDD" id="cd05285">
    <property type="entry name" value="sorbitol_DH"/>
    <property type="match status" value="1"/>
</dbReference>
<evidence type="ECO:0000256" key="6">
    <source>
        <dbReference type="RuleBase" id="RU361277"/>
    </source>
</evidence>
<dbReference type="Pfam" id="PF00107">
    <property type="entry name" value="ADH_zinc_N"/>
    <property type="match status" value="1"/>
</dbReference>
<dbReference type="Proteomes" id="UP000233731">
    <property type="component" value="Unassembled WGS sequence"/>
</dbReference>
<dbReference type="SMART" id="SM00829">
    <property type="entry name" value="PKS_ER"/>
    <property type="match status" value="1"/>
</dbReference>
<dbReference type="RefSeq" id="WP_101433034.1">
    <property type="nucleotide sequence ID" value="NZ_PCHJ01000018.1"/>
</dbReference>
<dbReference type="InterPro" id="IPR020843">
    <property type="entry name" value="ER"/>
</dbReference>
<sequence length="365" mass="38926">MKAVVLEKQGIIKVRDVPDPPAPGSGELLIAPHTVGICGSDLHYYLHGRVGKYVVQKPMIIGHEASGTVLEVGPGVKGFRVGDKVAMEPGIPDMNSKASKLGLYNIDPSVRFFATPPVDGCLCEKIVHPAAFTYKLPENMSYAEGALLEPLSVGMWSATKARIKPGDTGAVSGAGTIGLMTAASAMAGGCARVLVSDSSRVKLNLAAQIPGVIPVDINQDSLLDRVMAETDGWGADRVFEASGNLNAYQELWKLGAPGNTTVIVGIPAEGIVPMDITEVQARETRIENVFRYANVYQKSIDLVSAGKINLTPFISRTYRMDQAQEAFDRAAQGHQEDVKIQIELPDFKEAADNAQPGAQELGDES</sequence>
<dbReference type="InterPro" id="IPR011032">
    <property type="entry name" value="GroES-like_sf"/>
</dbReference>
<dbReference type="InterPro" id="IPR013149">
    <property type="entry name" value="ADH-like_C"/>
</dbReference>